<reference evidence="2" key="1">
    <citation type="submission" date="2023-03" db="EMBL/GenBank/DDBJ databases">
        <title>Massive genome expansion in bonnet fungi (Mycena s.s.) driven by repeated elements and novel gene families across ecological guilds.</title>
        <authorList>
            <consortium name="Lawrence Berkeley National Laboratory"/>
            <person name="Harder C.B."/>
            <person name="Miyauchi S."/>
            <person name="Viragh M."/>
            <person name="Kuo A."/>
            <person name="Thoen E."/>
            <person name="Andreopoulos B."/>
            <person name="Lu D."/>
            <person name="Skrede I."/>
            <person name="Drula E."/>
            <person name="Henrissat B."/>
            <person name="Morin E."/>
            <person name="Kohler A."/>
            <person name="Barry K."/>
            <person name="LaButti K."/>
            <person name="Morin E."/>
            <person name="Salamov A."/>
            <person name="Lipzen A."/>
            <person name="Mereny Z."/>
            <person name="Hegedus B."/>
            <person name="Baldrian P."/>
            <person name="Stursova M."/>
            <person name="Weitz H."/>
            <person name="Taylor A."/>
            <person name="Grigoriev I.V."/>
            <person name="Nagy L.G."/>
            <person name="Martin F."/>
            <person name="Kauserud H."/>
        </authorList>
    </citation>
    <scope>NUCLEOTIDE SEQUENCE</scope>
    <source>
        <strain evidence="2">CBHHK182m</strain>
    </source>
</reference>
<evidence type="ECO:0000313" key="3">
    <source>
        <dbReference type="Proteomes" id="UP001215598"/>
    </source>
</evidence>
<evidence type="ECO:0000256" key="1">
    <source>
        <dbReference type="SAM" id="MobiDB-lite"/>
    </source>
</evidence>
<dbReference type="Proteomes" id="UP001215598">
    <property type="component" value="Unassembled WGS sequence"/>
</dbReference>
<evidence type="ECO:0000313" key="2">
    <source>
        <dbReference type="EMBL" id="KAJ7752936.1"/>
    </source>
</evidence>
<gene>
    <name evidence="2" type="ORF">B0H16DRAFT_782083</name>
</gene>
<comment type="caution">
    <text evidence="2">The sequence shown here is derived from an EMBL/GenBank/DDBJ whole genome shotgun (WGS) entry which is preliminary data.</text>
</comment>
<name>A0AAD7N9Y0_9AGAR</name>
<dbReference type="AlphaFoldDB" id="A0AAD7N9Y0"/>
<accession>A0AAD7N9Y0</accession>
<sequence>MRTHHRARTCHLHRSFRGPHVRMRGNVAVGLLTLASSDSGRARAGITSEPDVLVSHIWRHPLLTGGRACTCALYAYSRLERRHRPVVRACSHERRGRPYDSTCALPRRGYPSYWVDKFRAWAAHSIYLCESSRFTPTSSFAWTPRILVLSLVSTVNQYLPLQAALRVPYLCPHARKARQRRTTYTPGVLHRPGRASPNRIASTSLSHTPRTSLLTLALGCPRFRMPSRRVLGHESLPSVSFLSFARWSRPRVLGGRTVEL</sequence>
<feature type="region of interest" description="Disordered" evidence="1">
    <location>
        <begin position="181"/>
        <end position="202"/>
    </location>
</feature>
<protein>
    <submittedName>
        <fullName evidence="2">Uncharacterized protein</fullName>
    </submittedName>
</protein>
<dbReference type="EMBL" id="JARKIB010000057">
    <property type="protein sequence ID" value="KAJ7752936.1"/>
    <property type="molecule type" value="Genomic_DNA"/>
</dbReference>
<keyword evidence="3" id="KW-1185">Reference proteome</keyword>
<proteinExistence type="predicted"/>
<organism evidence="2 3">
    <name type="scientific">Mycena metata</name>
    <dbReference type="NCBI Taxonomy" id="1033252"/>
    <lineage>
        <taxon>Eukaryota</taxon>
        <taxon>Fungi</taxon>
        <taxon>Dikarya</taxon>
        <taxon>Basidiomycota</taxon>
        <taxon>Agaricomycotina</taxon>
        <taxon>Agaricomycetes</taxon>
        <taxon>Agaricomycetidae</taxon>
        <taxon>Agaricales</taxon>
        <taxon>Marasmiineae</taxon>
        <taxon>Mycenaceae</taxon>
        <taxon>Mycena</taxon>
    </lineage>
</organism>